<keyword evidence="3" id="KW-0862">Zinc</keyword>
<dbReference type="GeneID" id="130464087"/>
<protein>
    <recommendedName>
        <fullName evidence="7">GRF-type domain-containing protein</fullName>
    </recommendedName>
</protein>
<evidence type="ECO:0000256" key="3">
    <source>
        <dbReference type="ARBA" id="ARBA00022833"/>
    </source>
</evidence>
<accession>A0ABM3R1F7</accession>
<name>A0ABM3R1F7_SPIOL</name>
<evidence type="ECO:0000256" key="4">
    <source>
        <dbReference type="PROSITE-ProRule" id="PRU01343"/>
    </source>
</evidence>
<evidence type="ECO:0000256" key="1">
    <source>
        <dbReference type="ARBA" id="ARBA00022723"/>
    </source>
</evidence>
<feature type="domain" description="GRF-type" evidence="7">
    <location>
        <begin position="26"/>
        <end position="67"/>
    </location>
</feature>
<sequence length="156" mass="18182">MVGSKQVPVGSSSSNSRGGMVPPLLCECGNYSVVRTVKRGPNVGMKFHGCPLWPDTKCEFFRWILPDNNELDHLQLKIFEANTTIAEMEYDKKLMEEKIKKLQTKKDNMEEDVQEMKNELCQMRIELMKSSRNERNCTMALYFSWVFFALLVFWLK</sequence>
<keyword evidence="6" id="KW-1133">Transmembrane helix</keyword>
<proteinExistence type="predicted"/>
<keyword evidence="1" id="KW-0479">Metal-binding</keyword>
<keyword evidence="6" id="KW-0812">Transmembrane</keyword>
<dbReference type="Pfam" id="PF06839">
    <property type="entry name" value="Zn_ribbon_GRF"/>
    <property type="match status" value="1"/>
</dbReference>
<dbReference type="RefSeq" id="XP_056689463.1">
    <property type="nucleotide sequence ID" value="XM_056833485.1"/>
</dbReference>
<keyword evidence="5" id="KW-0175">Coiled coil</keyword>
<evidence type="ECO:0000313" key="9">
    <source>
        <dbReference type="RefSeq" id="XP_056689463.1"/>
    </source>
</evidence>
<gene>
    <name evidence="9" type="primary">LOC130464087</name>
</gene>
<dbReference type="PROSITE" id="PS51999">
    <property type="entry name" value="ZF_GRF"/>
    <property type="match status" value="1"/>
</dbReference>
<reference evidence="9" key="2">
    <citation type="submission" date="2025-08" db="UniProtKB">
        <authorList>
            <consortium name="RefSeq"/>
        </authorList>
    </citation>
    <scope>IDENTIFICATION</scope>
    <source>
        <tissue evidence="9">Leaf</tissue>
    </source>
</reference>
<evidence type="ECO:0000256" key="5">
    <source>
        <dbReference type="SAM" id="Coils"/>
    </source>
</evidence>
<keyword evidence="8" id="KW-1185">Reference proteome</keyword>
<keyword evidence="2 4" id="KW-0863">Zinc-finger</keyword>
<reference evidence="8" key="1">
    <citation type="journal article" date="2021" name="Nat. Commun.">
        <title>Genomic analyses provide insights into spinach domestication and the genetic basis of agronomic traits.</title>
        <authorList>
            <person name="Cai X."/>
            <person name="Sun X."/>
            <person name="Xu C."/>
            <person name="Sun H."/>
            <person name="Wang X."/>
            <person name="Ge C."/>
            <person name="Zhang Z."/>
            <person name="Wang Q."/>
            <person name="Fei Z."/>
            <person name="Jiao C."/>
            <person name="Wang Q."/>
        </authorList>
    </citation>
    <scope>NUCLEOTIDE SEQUENCE [LARGE SCALE GENOMIC DNA]</scope>
    <source>
        <strain evidence="8">cv. Varoflay</strain>
    </source>
</reference>
<dbReference type="InterPro" id="IPR010666">
    <property type="entry name" value="Znf_GRF"/>
</dbReference>
<feature type="coiled-coil region" evidence="5">
    <location>
        <begin position="85"/>
        <end position="119"/>
    </location>
</feature>
<evidence type="ECO:0000256" key="2">
    <source>
        <dbReference type="ARBA" id="ARBA00022771"/>
    </source>
</evidence>
<keyword evidence="6" id="KW-0472">Membrane</keyword>
<evidence type="ECO:0000259" key="7">
    <source>
        <dbReference type="PROSITE" id="PS51999"/>
    </source>
</evidence>
<evidence type="ECO:0000313" key="8">
    <source>
        <dbReference type="Proteomes" id="UP000813463"/>
    </source>
</evidence>
<dbReference type="Proteomes" id="UP000813463">
    <property type="component" value="Chromosome 6"/>
</dbReference>
<feature type="transmembrane region" description="Helical" evidence="6">
    <location>
        <begin position="137"/>
        <end position="155"/>
    </location>
</feature>
<evidence type="ECO:0000256" key="6">
    <source>
        <dbReference type="SAM" id="Phobius"/>
    </source>
</evidence>
<dbReference type="PANTHER" id="PTHR33248">
    <property type="entry name" value="ZINC ION-BINDING PROTEIN"/>
    <property type="match status" value="1"/>
</dbReference>
<organism evidence="8 9">
    <name type="scientific">Spinacia oleracea</name>
    <name type="common">Spinach</name>
    <dbReference type="NCBI Taxonomy" id="3562"/>
    <lineage>
        <taxon>Eukaryota</taxon>
        <taxon>Viridiplantae</taxon>
        <taxon>Streptophyta</taxon>
        <taxon>Embryophyta</taxon>
        <taxon>Tracheophyta</taxon>
        <taxon>Spermatophyta</taxon>
        <taxon>Magnoliopsida</taxon>
        <taxon>eudicotyledons</taxon>
        <taxon>Gunneridae</taxon>
        <taxon>Pentapetalae</taxon>
        <taxon>Caryophyllales</taxon>
        <taxon>Chenopodiaceae</taxon>
        <taxon>Chenopodioideae</taxon>
        <taxon>Anserineae</taxon>
        <taxon>Spinacia</taxon>
    </lineage>
</organism>